<feature type="region of interest" description="Disordered" evidence="1">
    <location>
        <begin position="76"/>
        <end position="171"/>
    </location>
</feature>
<feature type="compositionally biased region" description="Basic and acidic residues" evidence="1">
    <location>
        <begin position="149"/>
        <end position="163"/>
    </location>
</feature>
<reference evidence="2 3" key="1">
    <citation type="submission" date="2020-02" db="EMBL/GenBank/DDBJ databases">
        <authorList>
            <person name="Ma Q."/>
            <person name="Huang Y."/>
            <person name="Song X."/>
            <person name="Pei D."/>
        </authorList>
    </citation>
    <scope>NUCLEOTIDE SEQUENCE [LARGE SCALE GENOMIC DNA]</scope>
    <source>
        <strain evidence="2">Sxm20200214</strain>
        <tissue evidence="2">Leaf</tissue>
    </source>
</reference>
<evidence type="ECO:0000256" key="1">
    <source>
        <dbReference type="SAM" id="MobiDB-lite"/>
    </source>
</evidence>
<feature type="compositionally biased region" description="Basic residues" evidence="1">
    <location>
        <begin position="1"/>
        <end position="11"/>
    </location>
</feature>
<feature type="compositionally biased region" description="Basic and acidic residues" evidence="1">
    <location>
        <begin position="76"/>
        <end position="88"/>
    </location>
</feature>
<accession>A0A8X7R9F3</accession>
<dbReference type="Proteomes" id="UP000886595">
    <property type="component" value="Unassembled WGS sequence"/>
</dbReference>
<dbReference type="OrthoDB" id="10572358at2759"/>
<organism evidence="2 3">
    <name type="scientific">Brassica carinata</name>
    <name type="common">Ethiopian mustard</name>
    <name type="synonym">Abyssinian cabbage</name>
    <dbReference type="NCBI Taxonomy" id="52824"/>
    <lineage>
        <taxon>Eukaryota</taxon>
        <taxon>Viridiplantae</taxon>
        <taxon>Streptophyta</taxon>
        <taxon>Embryophyta</taxon>
        <taxon>Tracheophyta</taxon>
        <taxon>Spermatophyta</taxon>
        <taxon>Magnoliopsida</taxon>
        <taxon>eudicotyledons</taxon>
        <taxon>Gunneridae</taxon>
        <taxon>Pentapetalae</taxon>
        <taxon>rosids</taxon>
        <taxon>malvids</taxon>
        <taxon>Brassicales</taxon>
        <taxon>Brassicaceae</taxon>
        <taxon>Brassiceae</taxon>
        <taxon>Brassica</taxon>
    </lineage>
</organism>
<dbReference type="EMBL" id="JAAMPC010000011">
    <property type="protein sequence ID" value="KAG2282970.1"/>
    <property type="molecule type" value="Genomic_DNA"/>
</dbReference>
<dbReference type="AlphaFoldDB" id="A0A8X7R9F3"/>
<evidence type="ECO:0000313" key="2">
    <source>
        <dbReference type="EMBL" id="KAG2282970.1"/>
    </source>
</evidence>
<name>A0A8X7R9F3_BRACI</name>
<feature type="compositionally biased region" description="Basic and acidic residues" evidence="1">
    <location>
        <begin position="31"/>
        <end position="46"/>
    </location>
</feature>
<sequence length="171" mass="18227">MVETRRGKRKKENPLGSEKKEKSAKKAKTGAMEKKTTEKSETRALEETTAVEKTSDVSAPINVLVDVVATVDARDGSELGKCDLHEARPAAPVSRSGELEDDEANVGEEKSAASDEDNEEEVGEKGLANNVEESGDDSAGQGDGGVGEVRQETANEEGGRPAEEVTLWNNQ</sequence>
<keyword evidence="3" id="KW-1185">Reference proteome</keyword>
<evidence type="ECO:0000313" key="3">
    <source>
        <dbReference type="Proteomes" id="UP000886595"/>
    </source>
</evidence>
<comment type="caution">
    <text evidence="2">The sequence shown here is derived from an EMBL/GenBank/DDBJ whole genome shotgun (WGS) entry which is preliminary data.</text>
</comment>
<protein>
    <submittedName>
        <fullName evidence="2">Uncharacterized protein</fullName>
    </submittedName>
</protein>
<feature type="region of interest" description="Disordered" evidence="1">
    <location>
        <begin position="1"/>
        <end position="56"/>
    </location>
</feature>
<proteinExistence type="predicted"/>
<gene>
    <name evidence="2" type="ORF">Bca52824_054190</name>
</gene>